<comment type="caution">
    <text evidence="2">The sequence shown here is derived from an EMBL/GenBank/DDBJ whole genome shotgun (WGS) entry which is preliminary data.</text>
</comment>
<keyword evidence="2" id="KW-0614">Plasmid</keyword>
<evidence type="ECO:0000313" key="2">
    <source>
        <dbReference type="EMBL" id="GFG83058.1"/>
    </source>
</evidence>
<organism evidence="2 3">
    <name type="scientific">Mycobacterium paragordonae</name>
    <dbReference type="NCBI Taxonomy" id="1389713"/>
    <lineage>
        <taxon>Bacteria</taxon>
        <taxon>Bacillati</taxon>
        <taxon>Actinomycetota</taxon>
        <taxon>Actinomycetes</taxon>
        <taxon>Mycobacteriales</taxon>
        <taxon>Mycobacteriaceae</taxon>
        <taxon>Mycobacterium</taxon>
    </lineage>
</organism>
<geneLocation type="plasmid" evidence="2">
    <name>pJCM18565</name>
</geneLocation>
<dbReference type="EMBL" id="BLKX01000002">
    <property type="protein sequence ID" value="GFG83058.1"/>
    <property type="molecule type" value="Genomic_DNA"/>
</dbReference>
<evidence type="ECO:0000313" key="3">
    <source>
        <dbReference type="Proteomes" id="UP000465240"/>
    </source>
</evidence>
<accession>A0ABQ1CFW7</accession>
<sequence>MITLRALHGLSDNETVDAVTFDLRWKAACGLAVSAPAFHSTTLAYRRRRLADLDRPNRIVDAVKAVVAQTGALAGRSRRALDSTVLDDAVATQDVATQDTVTQLIAAIRRVGREVPGGSEIIASLCTAHDYTDPGKPAIAWNDKQARDELVDALVGEANRVLAQVPGQQLGPRGAEAVAILA</sequence>
<gene>
    <name evidence="2" type="ORF">MPRG_63340</name>
</gene>
<feature type="domain" description="Transposase InsH N-terminal" evidence="1">
    <location>
        <begin position="2"/>
        <end position="49"/>
    </location>
</feature>
<proteinExistence type="predicted"/>
<name>A0ABQ1CFW7_9MYCO</name>
<evidence type="ECO:0000259" key="1">
    <source>
        <dbReference type="Pfam" id="PF05598"/>
    </source>
</evidence>
<dbReference type="InterPro" id="IPR008490">
    <property type="entry name" value="Transposase_InsH_N"/>
</dbReference>
<reference evidence="2 3" key="1">
    <citation type="journal article" date="2019" name="Emerg. Microbes Infect.">
        <title>Comprehensive subspecies identification of 175 nontuberculous mycobacteria species based on 7547 genomic profiles.</title>
        <authorList>
            <person name="Matsumoto Y."/>
            <person name="Kinjo T."/>
            <person name="Motooka D."/>
            <person name="Nabeya D."/>
            <person name="Jung N."/>
            <person name="Uechi K."/>
            <person name="Horii T."/>
            <person name="Iida T."/>
            <person name="Fujita J."/>
            <person name="Nakamura S."/>
        </authorList>
    </citation>
    <scope>NUCLEOTIDE SEQUENCE [LARGE SCALE GENOMIC DNA]</scope>
    <source>
        <strain evidence="2 3">JCM 18565</strain>
    </source>
</reference>
<dbReference type="Proteomes" id="UP000465240">
    <property type="component" value="Unassembled WGS sequence"/>
</dbReference>
<keyword evidence="3" id="KW-1185">Reference proteome</keyword>
<protein>
    <recommendedName>
        <fullName evidence="1">Transposase InsH N-terminal domain-containing protein</fullName>
    </recommendedName>
</protein>
<dbReference type="Pfam" id="PF05598">
    <property type="entry name" value="DUF772"/>
    <property type="match status" value="1"/>
</dbReference>